<accession>A0A180G2P3</accession>
<evidence type="ECO:0000313" key="4">
    <source>
        <dbReference type="EnsemblFungi" id="PTTG_08424-t43_1-p1"/>
    </source>
</evidence>
<evidence type="ECO:0000256" key="2">
    <source>
        <dbReference type="SAM" id="SignalP"/>
    </source>
</evidence>
<sequence length="182" mass="20430">MGVTLYKSSLSFFIFLIICMSHSLDIVANAHTIRKRMESVVNMGKSGTEILRPALEQPGVEFARQPMGQFHRDIAKKTDTTKPPLEPILDEASIRKPEVGFNPEVLRHEPDPPVPETIFKETADPKISIDPWPTRARENLKEKLSAIRKKIVGLSSKESSPTTDRPPRSRDRLIFASNDNGS</sequence>
<reference evidence="3" key="2">
    <citation type="submission" date="2016-05" db="EMBL/GenBank/DDBJ databases">
        <title>Comparative analysis highlights variable genome content of wheat rusts and divergence of the mating loci.</title>
        <authorList>
            <person name="Cuomo C.A."/>
            <person name="Bakkeren G."/>
            <person name="Szabo L."/>
            <person name="Khalil H."/>
            <person name="Joly D."/>
            <person name="Goldberg J."/>
            <person name="Young S."/>
            <person name="Zeng Q."/>
            <person name="Fellers J."/>
        </authorList>
    </citation>
    <scope>NUCLEOTIDE SEQUENCE [LARGE SCALE GENOMIC DNA]</scope>
    <source>
        <strain evidence="3">1-1 BBBD Race 1</strain>
    </source>
</reference>
<feature type="chain" id="PRO_5008109508" evidence="2">
    <location>
        <begin position="24"/>
        <end position="182"/>
    </location>
</feature>
<proteinExistence type="predicted"/>
<name>A0A180G2P3_PUCT1</name>
<reference evidence="4 5" key="3">
    <citation type="journal article" date="2017" name="G3 (Bethesda)">
        <title>Comparative analysis highlights variable genome content of wheat rusts and divergence of the mating loci.</title>
        <authorList>
            <person name="Cuomo C.A."/>
            <person name="Bakkeren G."/>
            <person name="Khalil H.B."/>
            <person name="Panwar V."/>
            <person name="Joly D."/>
            <person name="Linning R."/>
            <person name="Sakthikumar S."/>
            <person name="Song X."/>
            <person name="Adiconis X."/>
            <person name="Fan L."/>
            <person name="Goldberg J.M."/>
            <person name="Levin J.Z."/>
            <person name="Young S."/>
            <person name="Zeng Q."/>
            <person name="Anikster Y."/>
            <person name="Bruce M."/>
            <person name="Wang M."/>
            <person name="Yin C."/>
            <person name="McCallum B."/>
            <person name="Szabo L.J."/>
            <person name="Hulbert S."/>
            <person name="Chen X."/>
            <person name="Fellers J.P."/>
        </authorList>
    </citation>
    <scope>NUCLEOTIDE SEQUENCE</scope>
    <source>
        <strain evidence="5">Isolate 1-1 / race 1 (BBBD)</strain>
        <strain evidence="4">isolate 1-1 / race 1 (BBBD)</strain>
    </source>
</reference>
<dbReference type="Proteomes" id="UP000005240">
    <property type="component" value="Unassembled WGS sequence"/>
</dbReference>
<evidence type="ECO:0000256" key="1">
    <source>
        <dbReference type="SAM" id="MobiDB-lite"/>
    </source>
</evidence>
<evidence type="ECO:0000313" key="5">
    <source>
        <dbReference type="Proteomes" id="UP000005240"/>
    </source>
</evidence>
<protein>
    <submittedName>
        <fullName evidence="3 4">Uncharacterized protein</fullName>
    </submittedName>
</protein>
<dbReference type="AlphaFoldDB" id="A0A180G2P3"/>
<gene>
    <name evidence="3" type="ORF">PTTG_08424</name>
</gene>
<reference evidence="3" key="1">
    <citation type="submission" date="2009-11" db="EMBL/GenBank/DDBJ databases">
        <authorList>
            <consortium name="The Broad Institute Genome Sequencing Platform"/>
            <person name="Ward D."/>
            <person name="Feldgarden M."/>
            <person name="Earl A."/>
            <person name="Young S.K."/>
            <person name="Zeng Q."/>
            <person name="Koehrsen M."/>
            <person name="Alvarado L."/>
            <person name="Berlin A."/>
            <person name="Bochicchio J."/>
            <person name="Borenstein D."/>
            <person name="Chapman S.B."/>
            <person name="Chen Z."/>
            <person name="Engels R."/>
            <person name="Freedman E."/>
            <person name="Gellesch M."/>
            <person name="Goldberg J."/>
            <person name="Griggs A."/>
            <person name="Gujja S."/>
            <person name="Heilman E."/>
            <person name="Heiman D."/>
            <person name="Hepburn T."/>
            <person name="Howarth C."/>
            <person name="Jen D."/>
            <person name="Larson L."/>
            <person name="Lewis B."/>
            <person name="Mehta T."/>
            <person name="Park D."/>
            <person name="Pearson M."/>
            <person name="Roberts A."/>
            <person name="Saif S."/>
            <person name="Shea T."/>
            <person name="Shenoy N."/>
            <person name="Sisk P."/>
            <person name="Stolte C."/>
            <person name="Sykes S."/>
            <person name="Thomson T."/>
            <person name="Walk T."/>
            <person name="White J."/>
            <person name="Yandava C."/>
            <person name="Izard J."/>
            <person name="Baranova O.V."/>
            <person name="Blanton J.M."/>
            <person name="Tanner A.C."/>
            <person name="Dewhirst F.E."/>
            <person name="Haas B."/>
            <person name="Nusbaum C."/>
            <person name="Birren B."/>
        </authorList>
    </citation>
    <scope>NUCLEOTIDE SEQUENCE [LARGE SCALE GENOMIC DNA]</scope>
    <source>
        <strain evidence="3">1-1 BBBD Race 1</strain>
    </source>
</reference>
<dbReference type="EMBL" id="ADAS02000701">
    <property type="protein sequence ID" value="OAV86931.1"/>
    <property type="molecule type" value="Genomic_DNA"/>
</dbReference>
<organism evidence="3">
    <name type="scientific">Puccinia triticina (isolate 1-1 / race 1 (BBBD))</name>
    <name type="common">Brown leaf rust fungus</name>
    <dbReference type="NCBI Taxonomy" id="630390"/>
    <lineage>
        <taxon>Eukaryota</taxon>
        <taxon>Fungi</taxon>
        <taxon>Dikarya</taxon>
        <taxon>Basidiomycota</taxon>
        <taxon>Pucciniomycotina</taxon>
        <taxon>Pucciniomycetes</taxon>
        <taxon>Pucciniales</taxon>
        <taxon>Pucciniaceae</taxon>
        <taxon>Puccinia</taxon>
    </lineage>
</organism>
<feature type="signal peptide" evidence="2">
    <location>
        <begin position="1"/>
        <end position="23"/>
    </location>
</feature>
<feature type="region of interest" description="Disordered" evidence="1">
    <location>
        <begin position="152"/>
        <end position="182"/>
    </location>
</feature>
<keyword evidence="2" id="KW-0732">Signal</keyword>
<dbReference type="EnsemblFungi" id="PTTG_08424-t43_1">
    <property type="protein sequence ID" value="PTTG_08424-t43_1-p1"/>
    <property type="gene ID" value="PTTG_08424"/>
</dbReference>
<evidence type="ECO:0000313" key="3">
    <source>
        <dbReference type="EMBL" id="OAV86931.1"/>
    </source>
</evidence>
<reference evidence="4" key="4">
    <citation type="submission" date="2025-05" db="UniProtKB">
        <authorList>
            <consortium name="EnsemblFungi"/>
        </authorList>
    </citation>
    <scope>IDENTIFICATION</scope>
    <source>
        <strain evidence="4">isolate 1-1 / race 1 (BBBD)</strain>
    </source>
</reference>
<keyword evidence="5" id="KW-1185">Reference proteome</keyword>
<dbReference type="VEuPathDB" id="FungiDB:PTTG_08424"/>